<evidence type="ECO:0000256" key="3">
    <source>
        <dbReference type="ARBA" id="ARBA00022989"/>
    </source>
</evidence>
<feature type="transmembrane region" description="Helical" evidence="9">
    <location>
        <begin position="140"/>
        <end position="162"/>
    </location>
</feature>
<keyword evidence="7 8" id="KW-0807">Transducer</keyword>
<proteinExistence type="inferred from homology"/>
<evidence type="ECO:0000256" key="9">
    <source>
        <dbReference type="SAM" id="Phobius"/>
    </source>
</evidence>
<keyword evidence="4 8" id="KW-0297">G-protein coupled receptor</keyword>
<evidence type="ECO:0000256" key="6">
    <source>
        <dbReference type="ARBA" id="ARBA00023170"/>
    </source>
</evidence>
<name>A0ABN8PL97_9CNID</name>
<dbReference type="SMART" id="SM01381">
    <property type="entry name" value="7TM_GPCR_Srsx"/>
    <property type="match status" value="1"/>
</dbReference>
<dbReference type="InterPro" id="IPR050125">
    <property type="entry name" value="GPCR_opsins"/>
</dbReference>
<keyword evidence="6 8" id="KW-0675">Receptor</keyword>
<keyword evidence="12" id="KW-1185">Reference proteome</keyword>
<evidence type="ECO:0000256" key="2">
    <source>
        <dbReference type="ARBA" id="ARBA00022692"/>
    </source>
</evidence>
<evidence type="ECO:0000256" key="4">
    <source>
        <dbReference type="ARBA" id="ARBA00023040"/>
    </source>
</evidence>
<dbReference type="Proteomes" id="UP001159427">
    <property type="component" value="Unassembled WGS sequence"/>
</dbReference>
<dbReference type="PRINTS" id="PR00237">
    <property type="entry name" value="GPCRRHODOPSN"/>
</dbReference>
<feature type="transmembrane region" description="Helical" evidence="9">
    <location>
        <begin position="61"/>
        <end position="81"/>
    </location>
</feature>
<keyword evidence="3 9" id="KW-1133">Transmembrane helix</keyword>
<comment type="subcellular location">
    <subcellularLocation>
        <location evidence="1">Membrane</location>
        <topology evidence="1">Multi-pass membrane protein</topology>
    </subcellularLocation>
</comment>
<dbReference type="PANTHER" id="PTHR24240">
    <property type="entry name" value="OPSIN"/>
    <property type="match status" value="1"/>
</dbReference>
<evidence type="ECO:0000256" key="1">
    <source>
        <dbReference type="ARBA" id="ARBA00004141"/>
    </source>
</evidence>
<dbReference type="Gene3D" id="1.20.1070.10">
    <property type="entry name" value="Rhodopsin 7-helix transmembrane proteins"/>
    <property type="match status" value="1"/>
</dbReference>
<accession>A0ABN8PL97</accession>
<dbReference type="EMBL" id="CALNXI010000907">
    <property type="protein sequence ID" value="CAH3146216.1"/>
    <property type="molecule type" value="Genomic_DNA"/>
</dbReference>
<organism evidence="11 12">
    <name type="scientific">Porites evermanni</name>
    <dbReference type="NCBI Taxonomy" id="104178"/>
    <lineage>
        <taxon>Eukaryota</taxon>
        <taxon>Metazoa</taxon>
        <taxon>Cnidaria</taxon>
        <taxon>Anthozoa</taxon>
        <taxon>Hexacorallia</taxon>
        <taxon>Scleractinia</taxon>
        <taxon>Fungiina</taxon>
        <taxon>Poritidae</taxon>
        <taxon>Porites</taxon>
    </lineage>
</organism>
<feature type="transmembrane region" description="Helical" evidence="9">
    <location>
        <begin position="101"/>
        <end position="119"/>
    </location>
</feature>
<dbReference type="InterPro" id="IPR000276">
    <property type="entry name" value="GPCR_Rhodpsn"/>
</dbReference>
<gene>
    <name evidence="11" type="ORF">PEVE_00043859</name>
</gene>
<evidence type="ECO:0000256" key="5">
    <source>
        <dbReference type="ARBA" id="ARBA00023136"/>
    </source>
</evidence>
<dbReference type="Pfam" id="PF00001">
    <property type="entry name" value="7tm_1"/>
    <property type="match status" value="1"/>
</dbReference>
<feature type="transmembrane region" description="Helical" evidence="9">
    <location>
        <begin position="278"/>
        <end position="298"/>
    </location>
</feature>
<evidence type="ECO:0000256" key="8">
    <source>
        <dbReference type="RuleBase" id="RU000688"/>
    </source>
</evidence>
<sequence>MGASLDEYPQLIVELSGRSTPVKITEAAIFVCLIILAFVGNVLVCIAVFKKVHLRTIPNMFITNLAVSDILMAIVCMPISLHVLISGKWPFSSSVCDMHGFFIFTFGIVSQVNMSVIAINRYFALCRPFECKAIFTKTNVLSMIAILWILPSVANVPPLVGWGYYAFHPGKALCSYPFHVNMIYAMIVQILFIAFPMGLIVFSYTRCILAIKSSNRQIAEMSDDPSSVGQESRKAREVRATWTMLFSTLGFSMCWLPVSVIDFIETSRGGGNLPRQVFMLNGFLIFFSSTINPFIYCLSNRDFRKAFREVIPFGIKRNEMMAGEGCHTARKAPLFNHWTNKHASKCAA</sequence>
<reference evidence="11 12" key="1">
    <citation type="submission" date="2022-05" db="EMBL/GenBank/DDBJ databases">
        <authorList>
            <consortium name="Genoscope - CEA"/>
            <person name="William W."/>
        </authorList>
    </citation>
    <scope>NUCLEOTIDE SEQUENCE [LARGE SCALE GENOMIC DNA]</scope>
</reference>
<feature type="transmembrane region" description="Helical" evidence="9">
    <location>
        <begin position="182"/>
        <end position="204"/>
    </location>
</feature>
<evidence type="ECO:0000313" key="12">
    <source>
        <dbReference type="Proteomes" id="UP001159427"/>
    </source>
</evidence>
<feature type="transmembrane region" description="Helical" evidence="9">
    <location>
        <begin position="27"/>
        <end position="49"/>
    </location>
</feature>
<feature type="transmembrane region" description="Helical" evidence="9">
    <location>
        <begin position="240"/>
        <end position="258"/>
    </location>
</feature>
<comment type="caution">
    <text evidence="11">The sequence shown here is derived from an EMBL/GenBank/DDBJ whole genome shotgun (WGS) entry which is preliminary data.</text>
</comment>
<dbReference type="PROSITE" id="PS50262">
    <property type="entry name" value="G_PROTEIN_RECEP_F1_2"/>
    <property type="match status" value="1"/>
</dbReference>
<dbReference type="PROSITE" id="PS00237">
    <property type="entry name" value="G_PROTEIN_RECEP_F1_1"/>
    <property type="match status" value="1"/>
</dbReference>
<evidence type="ECO:0000256" key="7">
    <source>
        <dbReference type="ARBA" id="ARBA00023224"/>
    </source>
</evidence>
<dbReference type="InterPro" id="IPR017452">
    <property type="entry name" value="GPCR_Rhodpsn_7TM"/>
</dbReference>
<feature type="domain" description="G-protein coupled receptors family 1 profile" evidence="10">
    <location>
        <begin position="40"/>
        <end position="296"/>
    </location>
</feature>
<evidence type="ECO:0000259" key="10">
    <source>
        <dbReference type="PROSITE" id="PS50262"/>
    </source>
</evidence>
<dbReference type="SUPFAM" id="SSF81321">
    <property type="entry name" value="Family A G protein-coupled receptor-like"/>
    <property type="match status" value="1"/>
</dbReference>
<keyword evidence="2 8" id="KW-0812">Transmembrane</keyword>
<dbReference type="CDD" id="cd00637">
    <property type="entry name" value="7tm_classA_rhodopsin-like"/>
    <property type="match status" value="1"/>
</dbReference>
<evidence type="ECO:0000313" key="11">
    <source>
        <dbReference type="EMBL" id="CAH3146216.1"/>
    </source>
</evidence>
<protein>
    <recommendedName>
        <fullName evidence="10">G-protein coupled receptors family 1 profile domain-containing protein</fullName>
    </recommendedName>
</protein>
<comment type="similarity">
    <text evidence="8">Belongs to the G-protein coupled receptor 1 family.</text>
</comment>
<keyword evidence="5 9" id="KW-0472">Membrane</keyword>